<dbReference type="OrthoDB" id="7063553at2"/>
<sequence>MSSPILPSSVLPPPILEVVIYQIKPAHLKNYQQHGLPKFKKLVKSMDGFHSYQTLASCNQQGLLIDLVRWKSLEHAVIAAESVQKIQNSPDYANYLDAFEKVNIFHHFQSLKGTSQSLADT</sequence>
<dbReference type="EMBL" id="VIKS01000004">
    <property type="protein sequence ID" value="TQV88106.1"/>
    <property type="molecule type" value="Genomic_DNA"/>
</dbReference>
<dbReference type="SUPFAM" id="SSF54909">
    <property type="entry name" value="Dimeric alpha+beta barrel"/>
    <property type="match status" value="1"/>
</dbReference>
<organism evidence="1 2">
    <name type="scientific">Aliikangiella coralliicola</name>
    <dbReference type="NCBI Taxonomy" id="2592383"/>
    <lineage>
        <taxon>Bacteria</taxon>
        <taxon>Pseudomonadati</taxon>
        <taxon>Pseudomonadota</taxon>
        <taxon>Gammaproteobacteria</taxon>
        <taxon>Oceanospirillales</taxon>
        <taxon>Pleioneaceae</taxon>
        <taxon>Aliikangiella</taxon>
    </lineage>
</organism>
<protein>
    <recommendedName>
        <fullName evidence="3">ABM domain-containing protein</fullName>
    </recommendedName>
</protein>
<reference evidence="1 2" key="1">
    <citation type="submission" date="2019-07" db="EMBL/GenBank/DDBJ databases">
        <title>Draft genome for Aliikangiella sp. M105.</title>
        <authorList>
            <person name="Wang G."/>
        </authorList>
    </citation>
    <scope>NUCLEOTIDE SEQUENCE [LARGE SCALE GENOMIC DNA]</scope>
    <source>
        <strain evidence="1 2">M105</strain>
    </source>
</reference>
<dbReference type="AlphaFoldDB" id="A0A545UF48"/>
<keyword evidence="2" id="KW-1185">Reference proteome</keyword>
<dbReference type="InterPro" id="IPR011008">
    <property type="entry name" value="Dimeric_a/b-barrel"/>
</dbReference>
<dbReference type="Proteomes" id="UP000315439">
    <property type="component" value="Unassembled WGS sequence"/>
</dbReference>
<evidence type="ECO:0000313" key="2">
    <source>
        <dbReference type="Proteomes" id="UP000315439"/>
    </source>
</evidence>
<gene>
    <name evidence="1" type="ORF">FLL46_06150</name>
</gene>
<comment type="caution">
    <text evidence="1">The sequence shown here is derived from an EMBL/GenBank/DDBJ whole genome shotgun (WGS) entry which is preliminary data.</text>
</comment>
<evidence type="ECO:0008006" key="3">
    <source>
        <dbReference type="Google" id="ProtNLM"/>
    </source>
</evidence>
<name>A0A545UF48_9GAMM</name>
<dbReference type="Gene3D" id="3.30.70.100">
    <property type="match status" value="1"/>
</dbReference>
<proteinExistence type="predicted"/>
<dbReference type="RefSeq" id="WP_142892615.1">
    <property type="nucleotide sequence ID" value="NZ_ML660162.1"/>
</dbReference>
<evidence type="ECO:0000313" key="1">
    <source>
        <dbReference type="EMBL" id="TQV88106.1"/>
    </source>
</evidence>
<accession>A0A545UF48</accession>